<evidence type="ECO:0000313" key="2">
    <source>
        <dbReference type="EMBL" id="EGD75592.1"/>
    </source>
</evidence>
<reference evidence="2" key="1">
    <citation type="submission" date="2009-08" db="EMBL/GenBank/DDBJ databases">
        <title>Annotation of Salpingoeca rosetta.</title>
        <authorList>
            <consortium name="The Broad Institute Genome Sequencing Platform"/>
            <person name="Russ C."/>
            <person name="Cuomo C."/>
            <person name="Burger G."/>
            <person name="Gray M.W."/>
            <person name="Holland P.W.H."/>
            <person name="King N."/>
            <person name="Lang F.B.F."/>
            <person name="Roger A.J."/>
            <person name="Ruiz-Trillo I."/>
            <person name="Young S.K."/>
            <person name="Zeng Q."/>
            <person name="Gargeya S."/>
            <person name="Alvarado L."/>
            <person name="Berlin A."/>
            <person name="Chapman S.B."/>
            <person name="Chen Z."/>
            <person name="Freedman E."/>
            <person name="Gellesch M."/>
            <person name="Goldberg J."/>
            <person name="Griggs A."/>
            <person name="Gujja S."/>
            <person name="Heilman E."/>
            <person name="Heiman D."/>
            <person name="Howarth C."/>
            <person name="Mehta T."/>
            <person name="Neiman D."/>
            <person name="Pearson M."/>
            <person name="Roberts A."/>
            <person name="Saif S."/>
            <person name="Shea T."/>
            <person name="Shenoy N."/>
            <person name="Sisk P."/>
            <person name="Stolte C."/>
            <person name="Sykes S."/>
            <person name="White J."/>
            <person name="Yandava C."/>
            <person name="Haas B."/>
            <person name="Nusbaum C."/>
            <person name="Birren B."/>
        </authorList>
    </citation>
    <scope>NUCLEOTIDE SEQUENCE [LARGE SCALE GENOMIC DNA]</scope>
    <source>
        <strain evidence="2">ATCC 50818</strain>
    </source>
</reference>
<proteinExistence type="predicted"/>
<dbReference type="AlphaFoldDB" id="F2UFM4"/>
<feature type="compositionally biased region" description="Low complexity" evidence="1">
    <location>
        <begin position="458"/>
        <end position="472"/>
    </location>
</feature>
<dbReference type="PANTHER" id="PTHR12761:SF1">
    <property type="entry name" value="BLOC-3 COMPLEX MEMBER HPS1"/>
    <property type="match status" value="1"/>
</dbReference>
<organism evidence="3">
    <name type="scientific">Salpingoeca rosetta (strain ATCC 50818 / BSB-021)</name>
    <dbReference type="NCBI Taxonomy" id="946362"/>
    <lineage>
        <taxon>Eukaryota</taxon>
        <taxon>Choanoflagellata</taxon>
        <taxon>Craspedida</taxon>
        <taxon>Salpingoecidae</taxon>
        <taxon>Salpingoeca</taxon>
    </lineage>
</organism>
<dbReference type="GeneID" id="16072608"/>
<accession>F2UFM4</accession>
<dbReference type="InterPro" id="IPR026053">
    <property type="entry name" value="HPS1"/>
</dbReference>
<dbReference type="PANTHER" id="PTHR12761">
    <property type="entry name" value="HERMANSKY-PUDLAK SYNDROME PROTEIN 1"/>
    <property type="match status" value="1"/>
</dbReference>
<feature type="compositionally biased region" description="Polar residues" evidence="1">
    <location>
        <begin position="274"/>
        <end position="284"/>
    </location>
</feature>
<feature type="compositionally biased region" description="Low complexity" evidence="1">
    <location>
        <begin position="413"/>
        <end position="449"/>
    </location>
</feature>
<evidence type="ECO:0000256" key="1">
    <source>
        <dbReference type="SAM" id="MobiDB-lite"/>
    </source>
</evidence>
<dbReference type="STRING" id="946362.F2UFM4"/>
<dbReference type="RefSeq" id="XP_004992049.1">
    <property type="nucleotide sequence ID" value="XM_004991992.1"/>
</dbReference>
<evidence type="ECO:0000313" key="3">
    <source>
        <dbReference type="Proteomes" id="UP000007799"/>
    </source>
</evidence>
<gene>
    <name evidence="2" type="ORF">PTSG_06660</name>
</gene>
<dbReference type="InParanoid" id="F2UFM4"/>
<dbReference type="OrthoDB" id="10255234at2759"/>
<dbReference type="EMBL" id="GL832972">
    <property type="protein sequence ID" value="EGD75592.1"/>
    <property type="molecule type" value="Genomic_DNA"/>
</dbReference>
<dbReference type="Proteomes" id="UP000007799">
    <property type="component" value="Unassembled WGS sequence"/>
</dbReference>
<keyword evidence="3" id="KW-1185">Reference proteome</keyword>
<name>F2UFM4_SALR5</name>
<dbReference type="GO" id="GO:0005085">
    <property type="term" value="F:guanyl-nucleotide exchange factor activity"/>
    <property type="evidence" value="ECO:0007669"/>
    <property type="project" value="TreeGrafter"/>
</dbReference>
<dbReference type="KEGG" id="sre:PTSG_06660"/>
<protein>
    <submittedName>
        <fullName evidence="2">Uncharacterized protein</fullName>
    </submittedName>
</protein>
<feature type="region of interest" description="Disordered" evidence="1">
    <location>
        <begin position="260"/>
        <end position="287"/>
    </location>
</feature>
<dbReference type="GO" id="GO:0031085">
    <property type="term" value="C:BLOC-3 complex"/>
    <property type="evidence" value="ECO:0007669"/>
    <property type="project" value="TreeGrafter"/>
</dbReference>
<feature type="region of interest" description="Disordered" evidence="1">
    <location>
        <begin position="357"/>
        <end position="472"/>
    </location>
</feature>
<sequence length="1002" mass="110202">MTSVLDWSTECGDWDHVEEHNIQVSTVMTKEMAHPIFFHANEEAHKWLRIMAIKRAEERRKKYGKEDAGSIDDEPTPESLQEVFAPIIVSTHVTEAGPKQEFYYGITPSGHSIVMREFDGYQFLIIDGTLPPQWLERKIVILYDLIRMLHGGVAALKSKDKSQNIQRAARLGLLLEKAAQQLRTQQRFLVDAHLHVAKHMLTKQVQSALGGVFGGPSGGEVSYAFVMSKDMVIANYTKRGAPALTKHDVHLLSLFAQTQLPHLPSEPEREPVSRTATTPRTSFLTPDHVEANLSEDRSFLDASAVLSHQHVRMAAASRNTSLRAAMNASASAANADDSHSGPTTTTTFETCETTLDHHSTTEAHTIPSEAGSHATAASSKYEADASDAGSKSTSAGVDVVGTAHGGDSGSQHGSAVSSGVSRGRSSDAGTASDGGASSARGSQRGRSSNSGGGGGTGHASSASASSSSASSSSSAAALSGTNIFLHTADGTKDHYVMYVQPITQDAHLVVIRPGNVAEQMARVFKLWDRVVHLVAATNATAPYFEDHKNTAVLVVRGGLETADSILSVNGDYYPILKDRYVHNGRTVYQHENKCTHMFHDAKYGGWVISPTIADGTQEWIARCKDPAVEPDLTREPWHVRGYDDEEVECKTMALCAFNANCCVRVAPDAWTPFTPCGGLTSTLSNELIDVLVQVYLEHHADVIAREERTKKLVANIRATKEVLTAVKRWLTRDYPKFAAKLECNIEVPTQPSNRWTMQEFEGADSAVNRLYNAIRDRLFGTFVSRCLKSDTTLKGKAVQAVLAKLSIFLQPVMLESLRASANADPYRQVRLKYPGLVHFLFVNRSKDMLYCSPLPDIRASSRRHDSTSDDATPQSVLKFIPDFKDQLWAFYLEARDRLVHGFTTYSSKQTSLRFLYTVWFESNGDRLLPPANTATQAAFRELGRNNSAGSTAFKALTKQLFPEWKHEVVCFEMCYVSLSFFPIDFVCEQATALAKEIRRLHE</sequence>